<comment type="similarity">
    <text evidence="1">Belongs to the DadA oxidoreductase family.</text>
</comment>
<proteinExistence type="inferred from homology"/>
<dbReference type="Gene3D" id="3.50.50.60">
    <property type="entry name" value="FAD/NAD(P)-binding domain"/>
    <property type="match status" value="1"/>
</dbReference>
<name>A0A1C3WNF5_9HYPH</name>
<gene>
    <name evidence="4" type="ORF">GA0061101_11411</name>
</gene>
<dbReference type="Proteomes" id="UP000199205">
    <property type="component" value="Unassembled WGS sequence"/>
</dbReference>
<evidence type="ECO:0000259" key="3">
    <source>
        <dbReference type="Pfam" id="PF01266"/>
    </source>
</evidence>
<organism evidence="4 5">
    <name type="scientific">Rhizobium lusitanum</name>
    <dbReference type="NCBI Taxonomy" id="293958"/>
    <lineage>
        <taxon>Bacteria</taxon>
        <taxon>Pseudomonadati</taxon>
        <taxon>Pseudomonadota</taxon>
        <taxon>Alphaproteobacteria</taxon>
        <taxon>Hyphomicrobiales</taxon>
        <taxon>Rhizobiaceae</taxon>
        <taxon>Rhizobium/Agrobacterium group</taxon>
        <taxon>Rhizobium</taxon>
    </lineage>
</organism>
<dbReference type="PANTHER" id="PTHR13847">
    <property type="entry name" value="SARCOSINE DEHYDROGENASE-RELATED"/>
    <property type="match status" value="1"/>
</dbReference>
<evidence type="ECO:0000313" key="4">
    <source>
        <dbReference type="EMBL" id="SCB41499.1"/>
    </source>
</evidence>
<dbReference type="GO" id="GO:0005737">
    <property type="term" value="C:cytoplasm"/>
    <property type="evidence" value="ECO:0007669"/>
    <property type="project" value="TreeGrafter"/>
</dbReference>
<evidence type="ECO:0000313" key="5">
    <source>
        <dbReference type="Proteomes" id="UP000199205"/>
    </source>
</evidence>
<protein>
    <submittedName>
        <fullName evidence="4">Glycine/D-amino acid oxidase</fullName>
    </submittedName>
</protein>
<dbReference type="InterPro" id="IPR036188">
    <property type="entry name" value="FAD/NAD-bd_sf"/>
</dbReference>
<sequence length="444" mass="47466">MPTDVEAVSDSPGFPSEVDVVVIGAGIVGVSTAYELARKGVSVALIDKGIVGGEQSSRNWGWVRQQNRDPYELALAMYSLQRWEQLGPELGRDLGFRRAGILYCTRHQADLDRWEKWGAAAREQGFHSQILTASEMKKRSPLSSSSWLGGVWSPTDGKAEPSLAAPAMAEGAKQIGVSLHQNCAARGLEITNGRVAGVWTEHGLIKASAVVCAGGAWTSRFCRHHGIDLPAANIGGTALQTTAAPDVLGAGCAHVSDLALRRRIDGTYTLAIPGRGTVSIAPQGMRYATKFYQMYRSKIAKKLKYRLNGSFWNGPEAWGGWDNDQVSPFEKIRILDPAPDAQLVKQALITAVKEFPALGGIGVARSWGGMIDTSPDLIPVISKVDKVAGLVIASSFSGHGFGIGPGAGRLASELALDEDPFVDPAPYRLSRFSDGSAIRPAEMM</sequence>
<feature type="domain" description="FAD dependent oxidoreductase" evidence="3">
    <location>
        <begin position="19"/>
        <end position="414"/>
    </location>
</feature>
<dbReference type="SUPFAM" id="SSF51905">
    <property type="entry name" value="FAD/NAD(P)-binding domain"/>
    <property type="match status" value="1"/>
</dbReference>
<dbReference type="RefSeq" id="WP_092575200.1">
    <property type="nucleotide sequence ID" value="NZ_FMAF01000014.1"/>
</dbReference>
<dbReference type="PANTHER" id="PTHR13847:SF280">
    <property type="entry name" value="D-AMINO ACID DEHYDROGENASE"/>
    <property type="match status" value="1"/>
</dbReference>
<dbReference type="InterPro" id="IPR006076">
    <property type="entry name" value="FAD-dep_OxRdtase"/>
</dbReference>
<accession>A0A1C3WNF5</accession>
<dbReference type="Pfam" id="PF01266">
    <property type="entry name" value="DAO"/>
    <property type="match status" value="1"/>
</dbReference>
<dbReference type="GO" id="GO:0008718">
    <property type="term" value="F:D-amino-acid dehydrogenase activity"/>
    <property type="evidence" value="ECO:0007669"/>
    <property type="project" value="TreeGrafter"/>
</dbReference>
<reference evidence="4 5" key="1">
    <citation type="submission" date="2016-08" db="EMBL/GenBank/DDBJ databases">
        <authorList>
            <person name="Seilhamer J.J."/>
        </authorList>
    </citation>
    <scope>NUCLEOTIDE SEQUENCE [LARGE SCALE GENOMIC DNA]</scope>
    <source>
        <strain evidence="4 5">P1-7</strain>
    </source>
</reference>
<dbReference type="Gene3D" id="3.30.9.10">
    <property type="entry name" value="D-Amino Acid Oxidase, subunit A, domain 2"/>
    <property type="match status" value="1"/>
</dbReference>
<dbReference type="GO" id="GO:0055130">
    <property type="term" value="P:D-alanine catabolic process"/>
    <property type="evidence" value="ECO:0007669"/>
    <property type="project" value="TreeGrafter"/>
</dbReference>
<dbReference type="AlphaFoldDB" id="A0A1C3WNF5"/>
<dbReference type="EMBL" id="FMAF01000014">
    <property type="protein sequence ID" value="SCB41499.1"/>
    <property type="molecule type" value="Genomic_DNA"/>
</dbReference>
<dbReference type="OrthoDB" id="9787190at2"/>
<evidence type="ECO:0000256" key="2">
    <source>
        <dbReference type="ARBA" id="ARBA00023002"/>
    </source>
</evidence>
<evidence type="ECO:0000256" key="1">
    <source>
        <dbReference type="ARBA" id="ARBA00009410"/>
    </source>
</evidence>
<keyword evidence="2" id="KW-0560">Oxidoreductase</keyword>
<dbReference type="GO" id="GO:0005886">
    <property type="term" value="C:plasma membrane"/>
    <property type="evidence" value="ECO:0007669"/>
    <property type="project" value="TreeGrafter"/>
</dbReference>